<dbReference type="InterPro" id="IPR047115">
    <property type="entry name" value="ARSB"/>
</dbReference>
<name>A0A8W8KSU8_MAGGI</name>
<dbReference type="Gene3D" id="3.40.720.10">
    <property type="entry name" value="Alkaline Phosphatase, subunit A"/>
    <property type="match status" value="1"/>
</dbReference>
<dbReference type="PROSITE" id="PS00523">
    <property type="entry name" value="SULFATASE_1"/>
    <property type="match status" value="1"/>
</dbReference>
<evidence type="ECO:0000256" key="6">
    <source>
        <dbReference type="ARBA" id="ARBA00023180"/>
    </source>
</evidence>
<evidence type="ECO:0000256" key="4">
    <source>
        <dbReference type="ARBA" id="ARBA00022801"/>
    </source>
</evidence>
<comment type="similarity">
    <text evidence="2">Belongs to the sulfatase family.</text>
</comment>
<comment type="cofactor">
    <cofactor evidence="1">
        <name>Ca(2+)</name>
        <dbReference type="ChEBI" id="CHEBI:29108"/>
    </cofactor>
</comment>
<dbReference type="InterPro" id="IPR017850">
    <property type="entry name" value="Alkaline_phosphatase_core_sf"/>
</dbReference>
<keyword evidence="7" id="KW-0812">Transmembrane</keyword>
<accession>A0A8W8KSU8</accession>
<evidence type="ECO:0000256" key="2">
    <source>
        <dbReference type="ARBA" id="ARBA00008779"/>
    </source>
</evidence>
<dbReference type="GO" id="GO:0046872">
    <property type="term" value="F:metal ion binding"/>
    <property type="evidence" value="ECO:0007669"/>
    <property type="project" value="UniProtKB-KW"/>
</dbReference>
<reference evidence="9" key="1">
    <citation type="submission" date="2022-08" db="UniProtKB">
        <authorList>
            <consortium name="EnsemblMetazoa"/>
        </authorList>
    </citation>
    <scope>IDENTIFICATION</scope>
    <source>
        <strain evidence="9">05x7-T-G4-1.051#20</strain>
    </source>
</reference>
<dbReference type="InterPro" id="IPR024607">
    <property type="entry name" value="Sulfatase_CS"/>
</dbReference>
<dbReference type="Proteomes" id="UP000005408">
    <property type="component" value="Unassembled WGS sequence"/>
</dbReference>
<evidence type="ECO:0000256" key="7">
    <source>
        <dbReference type="SAM" id="Phobius"/>
    </source>
</evidence>
<dbReference type="PANTHER" id="PTHR10342">
    <property type="entry name" value="ARYLSULFATASE"/>
    <property type="match status" value="1"/>
</dbReference>
<dbReference type="CDD" id="cd16029">
    <property type="entry name" value="4-S"/>
    <property type="match status" value="1"/>
</dbReference>
<organism evidence="9 10">
    <name type="scientific">Magallana gigas</name>
    <name type="common">Pacific oyster</name>
    <name type="synonym">Crassostrea gigas</name>
    <dbReference type="NCBI Taxonomy" id="29159"/>
    <lineage>
        <taxon>Eukaryota</taxon>
        <taxon>Metazoa</taxon>
        <taxon>Spiralia</taxon>
        <taxon>Lophotrochozoa</taxon>
        <taxon>Mollusca</taxon>
        <taxon>Bivalvia</taxon>
        <taxon>Autobranchia</taxon>
        <taxon>Pteriomorphia</taxon>
        <taxon>Ostreida</taxon>
        <taxon>Ostreoidea</taxon>
        <taxon>Ostreidae</taxon>
        <taxon>Magallana</taxon>
    </lineage>
</organism>
<evidence type="ECO:0000259" key="8">
    <source>
        <dbReference type="Pfam" id="PF00884"/>
    </source>
</evidence>
<dbReference type="SUPFAM" id="SSF53649">
    <property type="entry name" value="Alkaline phosphatase-like"/>
    <property type="match status" value="1"/>
</dbReference>
<dbReference type="AlphaFoldDB" id="A0A8W8KSU8"/>
<feature type="domain" description="Sulfatase N-terminal" evidence="8">
    <location>
        <begin position="79"/>
        <end position="406"/>
    </location>
</feature>
<dbReference type="EnsemblMetazoa" id="G25150.1">
    <property type="protein sequence ID" value="G25150.1:cds"/>
    <property type="gene ID" value="G25150"/>
</dbReference>
<keyword evidence="7" id="KW-0472">Membrane</keyword>
<protein>
    <recommendedName>
        <fullName evidence="8">Sulfatase N-terminal domain-containing protein</fullName>
    </recommendedName>
</protein>
<evidence type="ECO:0000256" key="5">
    <source>
        <dbReference type="ARBA" id="ARBA00022837"/>
    </source>
</evidence>
<evidence type="ECO:0000256" key="3">
    <source>
        <dbReference type="ARBA" id="ARBA00022723"/>
    </source>
</evidence>
<keyword evidence="10" id="KW-1185">Reference proteome</keyword>
<dbReference type="Gene3D" id="3.30.1120.10">
    <property type="match status" value="1"/>
</dbReference>
<dbReference type="GO" id="GO:0008484">
    <property type="term" value="F:sulfuric ester hydrolase activity"/>
    <property type="evidence" value="ECO:0007669"/>
    <property type="project" value="InterPro"/>
</dbReference>
<keyword evidence="6" id="KW-0325">Glycoprotein</keyword>
<feature type="transmembrane region" description="Helical" evidence="7">
    <location>
        <begin position="55"/>
        <end position="75"/>
    </location>
</feature>
<keyword evidence="4" id="KW-0378">Hydrolase</keyword>
<keyword evidence="7" id="KW-1133">Transmembrane helix</keyword>
<keyword evidence="3" id="KW-0479">Metal-binding</keyword>
<sequence>MNTLDRQTPRALQPTLDQRLNIEYVRDAGTIHVFMNIHLDMKLKQQRIKMDLPKWLILWLFAVCQITIQLSLGAANQKPNIIFIAVDDMGNNDIGYNNPEVDTPNLDNLANNGVILESNYVYPVCSPSRAAFMTGRYAHKIGFQRGPVEHKQPAYIESNYKTVAEKLTTNYGYAAHMIGKWHLGYCKDAVTPTNRGFDSFYGFYGGQENYYTYTSARYKDFRDNLTAVTPQNPNYPREDVDGYSTFEYKKRAIEIVGNHDKSVPLFLYLAFQAPHSPLQAPQELKDKYPGDWTYTDWDGSTKTTSRATFYAMVTAVDQAVGEVYTEMETQGLLDNAIIVFTSDNGGQPSQGGFNNPYRGAKGTFYEGGVRVPGFVYSKNLLTQSGYRHQGLLHASDWLPTFISLAGGSADLTTDIDLTSIDGVDQTQMLLNNGESARSKIILNIYDLERPSTIYGIVKQYGPEVWKYVQGDIGRRGIVYTATKSSRKRSNIQRLGRAEERTQRTINRKRTQKALTREHTQRAINDKYLFAISVDASETYNLYGDSASEIQAIQADLEAEIEAEKLVAVPPMNPYDCSNPNNLLDGFWSAGPGEGWCGCSP</sequence>
<evidence type="ECO:0000256" key="1">
    <source>
        <dbReference type="ARBA" id="ARBA00001913"/>
    </source>
</evidence>
<dbReference type="PANTHER" id="PTHR10342:SF274">
    <property type="entry name" value="ARYLSULFATASE B"/>
    <property type="match status" value="1"/>
</dbReference>
<evidence type="ECO:0000313" key="9">
    <source>
        <dbReference type="EnsemblMetazoa" id="G25150.1:cds"/>
    </source>
</evidence>
<dbReference type="InterPro" id="IPR000917">
    <property type="entry name" value="Sulfatase_N"/>
</dbReference>
<keyword evidence="5" id="KW-0106">Calcium</keyword>
<evidence type="ECO:0000313" key="10">
    <source>
        <dbReference type="Proteomes" id="UP000005408"/>
    </source>
</evidence>
<proteinExistence type="inferred from homology"/>
<dbReference type="Pfam" id="PF00884">
    <property type="entry name" value="Sulfatase"/>
    <property type="match status" value="1"/>
</dbReference>